<protein>
    <recommendedName>
        <fullName evidence="2">DUF7979 domain-containing protein</fullName>
    </recommendedName>
</protein>
<keyword evidence="4" id="KW-1185">Reference proteome</keyword>
<proteinExistence type="predicted"/>
<dbReference type="InterPro" id="IPR058285">
    <property type="entry name" value="DUF7979"/>
</dbReference>
<evidence type="ECO:0000256" key="1">
    <source>
        <dbReference type="SAM" id="Phobius"/>
    </source>
</evidence>
<comment type="caution">
    <text evidence="3">The sequence shown here is derived from an EMBL/GenBank/DDBJ whole genome shotgun (WGS) entry which is preliminary data.</text>
</comment>
<dbReference type="AlphaFoldDB" id="A0ABD5ZBA4"/>
<evidence type="ECO:0000259" key="2">
    <source>
        <dbReference type="Pfam" id="PF25934"/>
    </source>
</evidence>
<dbReference type="Proteomes" id="UP001596481">
    <property type="component" value="Unassembled WGS sequence"/>
</dbReference>
<keyword evidence="1" id="KW-0812">Transmembrane</keyword>
<evidence type="ECO:0000313" key="3">
    <source>
        <dbReference type="EMBL" id="MFC7202315.1"/>
    </source>
</evidence>
<name>A0ABD5ZBA4_9EURY</name>
<keyword evidence="1" id="KW-1133">Transmembrane helix</keyword>
<organism evidence="3 4">
    <name type="scientific">Haloferax namakaokahaiae</name>
    <dbReference type="NCBI Taxonomy" id="1748331"/>
    <lineage>
        <taxon>Archaea</taxon>
        <taxon>Methanobacteriati</taxon>
        <taxon>Methanobacteriota</taxon>
        <taxon>Stenosarchaea group</taxon>
        <taxon>Halobacteria</taxon>
        <taxon>Halobacteriales</taxon>
        <taxon>Haloferacaceae</taxon>
        <taxon>Haloferax</taxon>
    </lineage>
</organism>
<dbReference type="RefSeq" id="WP_390221615.1">
    <property type="nucleotide sequence ID" value="NZ_JBHTAA010000001.1"/>
</dbReference>
<sequence length="156" mass="16708">MPSRRDIVFLAVAVVCFAGAAAMPIWTVSSDVDYAVSVTPGSDGLSYDESDVVAYENLSAEAQHAFDSALAAENDTYVVDDENQTAPDLYYADDHVAVGHGYYPVRYDGVVYSLNADQRGGGIDILAFYQVYLIAPVLAALGVAFGLTGVYFSVRE</sequence>
<accession>A0ABD5ZBA4</accession>
<feature type="transmembrane region" description="Helical" evidence="1">
    <location>
        <begin position="131"/>
        <end position="154"/>
    </location>
</feature>
<feature type="domain" description="DUF7979" evidence="2">
    <location>
        <begin position="34"/>
        <end position="113"/>
    </location>
</feature>
<evidence type="ECO:0000313" key="4">
    <source>
        <dbReference type="Proteomes" id="UP001596481"/>
    </source>
</evidence>
<dbReference type="Pfam" id="PF25934">
    <property type="entry name" value="DUF7979"/>
    <property type="match status" value="1"/>
</dbReference>
<gene>
    <name evidence="3" type="ORF">ACFQJC_02225</name>
</gene>
<dbReference type="EMBL" id="JBHTAA010000001">
    <property type="protein sequence ID" value="MFC7202315.1"/>
    <property type="molecule type" value="Genomic_DNA"/>
</dbReference>
<keyword evidence="1" id="KW-0472">Membrane</keyword>
<reference evidence="3 4" key="1">
    <citation type="journal article" date="2019" name="Int. J. Syst. Evol. Microbiol.">
        <title>The Global Catalogue of Microorganisms (GCM) 10K type strain sequencing project: providing services to taxonomists for standard genome sequencing and annotation.</title>
        <authorList>
            <consortium name="The Broad Institute Genomics Platform"/>
            <consortium name="The Broad Institute Genome Sequencing Center for Infectious Disease"/>
            <person name="Wu L."/>
            <person name="Ma J."/>
        </authorList>
    </citation>
    <scope>NUCLEOTIDE SEQUENCE [LARGE SCALE GENOMIC DNA]</scope>
    <source>
        <strain evidence="3 4">DSM 29988</strain>
    </source>
</reference>